<dbReference type="EMBL" id="JACGWT010000001">
    <property type="protein sequence ID" value="MBA8792703.1"/>
    <property type="molecule type" value="Genomic_DNA"/>
</dbReference>
<organism evidence="5 6">
    <name type="scientific">Microlunatus kandeliicorticis</name>
    <dbReference type="NCBI Taxonomy" id="1759536"/>
    <lineage>
        <taxon>Bacteria</taxon>
        <taxon>Bacillati</taxon>
        <taxon>Actinomycetota</taxon>
        <taxon>Actinomycetes</taxon>
        <taxon>Propionibacteriales</taxon>
        <taxon>Propionibacteriaceae</taxon>
        <taxon>Microlunatus</taxon>
    </lineage>
</organism>
<evidence type="ECO:0000256" key="1">
    <source>
        <dbReference type="ARBA" id="ARBA00022676"/>
    </source>
</evidence>
<reference evidence="5 6" key="1">
    <citation type="submission" date="2020-07" db="EMBL/GenBank/DDBJ databases">
        <title>Sequencing the genomes of 1000 actinobacteria strains.</title>
        <authorList>
            <person name="Klenk H.-P."/>
        </authorList>
    </citation>
    <scope>NUCLEOTIDE SEQUENCE [LARGE SCALE GENOMIC DNA]</scope>
    <source>
        <strain evidence="5 6">DSM 100723</strain>
    </source>
</reference>
<evidence type="ECO:0000256" key="3">
    <source>
        <dbReference type="SAM" id="MobiDB-lite"/>
    </source>
</evidence>
<dbReference type="InterPro" id="IPR028098">
    <property type="entry name" value="Glyco_trans_4-like_N"/>
</dbReference>
<name>A0A7W3P4B9_9ACTN</name>
<sequence length="421" mass="45607">MRILVYPHDLEIGGSQLNAVEIAAEMAASGHEVAIFGRPGRLLDRIDELGLEFIEAPNPRRRPSPAVVRALSALVTDRGFEILHGYEWPPSLECWLAAVRHPSVRAVSTVMSMAVAPFIPQQLDLVVGTEQIAASERERGRRRVSVIEPPVDLRHADDCTTREVDTFHRTHDLDGTAVTVVIVARLVPELKLEGLLTAIDVVGAQRPGEPRAQLVVVGGGSAEAEVRTAAETANRRAGRAAVVVTGELKDPRPAYAAADIVLGMGGSALRAMAHHRPLIVQGEHGFWRTLTPESLLEFRWTGWYGVGAGRATGADRLAAELIPLLRDPAGRARLGDLGRSLVEQHYSLQVAAQLQEQIYRSALAGSTGTGARLQDGVLSGVRYVGHKTARRWKKLRGRHRTDDFNSRPVASLGPKRPAVSG</sequence>
<dbReference type="RefSeq" id="WP_182558318.1">
    <property type="nucleotide sequence ID" value="NZ_JACGWT010000001.1"/>
</dbReference>
<evidence type="ECO:0000256" key="2">
    <source>
        <dbReference type="ARBA" id="ARBA00022679"/>
    </source>
</evidence>
<keyword evidence="2 5" id="KW-0808">Transferase</keyword>
<dbReference type="AlphaFoldDB" id="A0A7W3P4B9"/>
<dbReference type="Pfam" id="PF13579">
    <property type="entry name" value="Glyco_trans_4_4"/>
    <property type="match status" value="1"/>
</dbReference>
<proteinExistence type="predicted"/>
<gene>
    <name evidence="5" type="ORF">FHX74_000297</name>
</gene>
<dbReference type="CDD" id="cd03801">
    <property type="entry name" value="GT4_PimA-like"/>
    <property type="match status" value="1"/>
</dbReference>
<dbReference type="GO" id="GO:0016757">
    <property type="term" value="F:glycosyltransferase activity"/>
    <property type="evidence" value="ECO:0007669"/>
    <property type="project" value="UniProtKB-KW"/>
</dbReference>
<evidence type="ECO:0000259" key="4">
    <source>
        <dbReference type="Pfam" id="PF13579"/>
    </source>
</evidence>
<feature type="domain" description="Glycosyltransferase subfamily 4-like N-terminal" evidence="4">
    <location>
        <begin position="13"/>
        <end position="115"/>
    </location>
</feature>
<evidence type="ECO:0000313" key="5">
    <source>
        <dbReference type="EMBL" id="MBA8792703.1"/>
    </source>
</evidence>
<comment type="caution">
    <text evidence="5">The sequence shown here is derived from an EMBL/GenBank/DDBJ whole genome shotgun (WGS) entry which is preliminary data.</text>
</comment>
<keyword evidence="1" id="KW-0328">Glycosyltransferase</keyword>
<dbReference type="PANTHER" id="PTHR12526">
    <property type="entry name" value="GLYCOSYLTRANSFERASE"/>
    <property type="match status" value="1"/>
</dbReference>
<dbReference type="Proteomes" id="UP000523079">
    <property type="component" value="Unassembled WGS sequence"/>
</dbReference>
<dbReference type="Pfam" id="PF13692">
    <property type="entry name" value="Glyco_trans_1_4"/>
    <property type="match status" value="1"/>
</dbReference>
<protein>
    <submittedName>
        <fullName evidence="5">Glycosyltransferase involved in cell wall biosynthesis</fullName>
    </submittedName>
</protein>
<keyword evidence="6" id="KW-1185">Reference proteome</keyword>
<dbReference type="Gene3D" id="3.40.50.2000">
    <property type="entry name" value="Glycogen Phosphorylase B"/>
    <property type="match status" value="2"/>
</dbReference>
<dbReference type="SUPFAM" id="SSF53756">
    <property type="entry name" value="UDP-Glycosyltransferase/glycogen phosphorylase"/>
    <property type="match status" value="1"/>
</dbReference>
<accession>A0A7W3P4B9</accession>
<feature type="region of interest" description="Disordered" evidence="3">
    <location>
        <begin position="397"/>
        <end position="421"/>
    </location>
</feature>
<evidence type="ECO:0000313" key="6">
    <source>
        <dbReference type="Proteomes" id="UP000523079"/>
    </source>
</evidence>